<keyword evidence="1" id="KW-0812">Transmembrane</keyword>
<dbReference type="STRING" id="913024.SAMN05421741_101282"/>
<keyword evidence="1" id="KW-1133">Transmembrane helix</keyword>
<dbReference type="OrthoDB" id="1258938at2"/>
<feature type="transmembrane region" description="Helical" evidence="1">
    <location>
        <begin position="80"/>
        <end position="99"/>
    </location>
</feature>
<evidence type="ECO:0000256" key="1">
    <source>
        <dbReference type="SAM" id="Phobius"/>
    </source>
</evidence>
<feature type="transmembrane region" description="Helical" evidence="1">
    <location>
        <begin position="50"/>
        <end position="74"/>
    </location>
</feature>
<organism evidence="2 3">
    <name type="scientific">Paenimyroides ummariense</name>
    <dbReference type="NCBI Taxonomy" id="913024"/>
    <lineage>
        <taxon>Bacteria</taxon>
        <taxon>Pseudomonadati</taxon>
        <taxon>Bacteroidota</taxon>
        <taxon>Flavobacteriia</taxon>
        <taxon>Flavobacteriales</taxon>
        <taxon>Flavobacteriaceae</taxon>
        <taxon>Paenimyroides</taxon>
    </lineage>
</organism>
<keyword evidence="1" id="KW-0472">Membrane</keyword>
<name>A0A1I4WLK7_9FLAO</name>
<reference evidence="3" key="1">
    <citation type="submission" date="2016-10" db="EMBL/GenBank/DDBJ databases">
        <authorList>
            <person name="Varghese N."/>
            <person name="Submissions S."/>
        </authorList>
    </citation>
    <scope>NUCLEOTIDE SEQUENCE [LARGE SCALE GENOMIC DNA]</scope>
    <source>
        <strain evidence="3">DS-12</strain>
    </source>
</reference>
<keyword evidence="3" id="KW-1185">Reference proteome</keyword>
<evidence type="ECO:0000313" key="3">
    <source>
        <dbReference type="Proteomes" id="UP000199036"/>
    </source>
</evidence>
<sequence length="122" mass="13530">MIVDFLRYLESEPGILVFIVAFGIIPLAIVIYLVDTFLKAIGLRVFAEKMGTLFALPIGITWLAGFVLSMLFFASGVSSLKVLFILIGLFIICLIYSALNFNEMSGFIGDKNNSLQKLRKKS</sequence>
<dbReference type="Proteomes" id="UP000199036">
    <property type="component" value="Unassembled WGS sequence"/>
</dbReference>
<accession>A0A1I4WLK7</accession>
<proteinExistence type="predicted"/>
<protein>
    <submittedName>
        <fullName evidence="2">Uncharacterized protein</fullName>
    </submittedName>
</protein>
<evidence type="ECO:0000313" key="2">
    <source>
        <dbReference type="EMBL" id="SFN14093.1"/>
    </source>
</evidence>
<dbReference type="EMBL" id="FOVI01000001">
    <property type="protein sequence ID" value="SFN14093.1"/>
    <property type="molecule type" value="Genomic_DNA"/>
</dbReference>
<dbReference type="AlphaFoldDB" id="A0A1I4WLK7"/>
<feature type="transmembrane region" description="Helical" evidence="1">
    <location>
        <begin position="15"/>
        <end position="38"/>
    </location>
</feature>
<dbReference type="RefSeq" id="WP_091517845.1">
    <property type="nucleotide sequence ID" value="NZ_FOVI01000001.1"/>
</dbReference>
<gene>
    <name evidence="2" type="ORF">SAMN05421741_101282</name>
</gene>